<dbReference type="GO" id="GO:0005524">
    <property type="term" value="F:ATP binding"/>
    <property type="evidence" value="ECO:0007669"/>
    <property type="project" value="InterPro"/>
</dbReference>
<dbReference type="SUPFAM" id="SSF56112">
    <property type="entry name" value="Protein kinase-like (PK-like)"/>
    <property type="match status" value="1"/>
</dbReference>
<name>A0A5C3KB71_COPMA</name>
<feature type="non-terminal residue" evidence="2">
    <location>
        <position position="228"/>
    </location>
</feature>
<dbReference type="Pfam" id="PF00069">
    <property type="entry name" value="Pkinase"/>
    <property type="match status" value="1"/>
</dbReference>
<proteinExistence type="predicted"/>
<keyword evidence="2" id="KW-0808">Transferase</keyword>
<dbReference type="OrthoDB" id="346907at2759"/>
<accession>A0A5C3KB71</accession>
<evidence type="ECO:0000313" key="3">
    <source>
        <dbReference type="Proteomes" id="UP000307440"/>
    </source>
</evidence>
<dbReference type="AlphaFoldDB" id="A0A5C3KB71"/>
<reference evidence="2 3" key="1">
    <citation type="journal article" date="2019" name="Nat. Ecol. Evol.">
        <title>Megaphylogeny resolves global patterns of mushroom evolution.</title>
        <authorList>
            <person name="Varga T."/>
            <person name="Krizsan K."/>
            <person name="Foldi C."/>
            <person name="Dima B."/>
            <person name="Sanchez-Garcia M."/>
            <person name="Sanchez-Ramirez S."/>
            <person name="Szollosi G.J."/>
            <person name="Szarkandi J.G."/>
            <person name="Papp V."/>
            <person name="Albert L."/>
            <person name="Andreopoulos W."/>
            <person name="Angelini C."/>
            <person name="Antonin V."/>
            <person name="Barry K.W."/>
            <person name="Bougher N.L."/>
            <person name="Buchanan P."/>
            <person name="Buyck B."/>
            <person name="Bense V."/>
            <person name="Catcheside P."/>
            <person name="Chovatia M."/>
            <person name="Cooper J."/>
            <person name="Damon W."/>
            <person name="Desjardin D."/>
            <person name="Finy P."/>
            <person name="Geml J."/>
            <person name="Haridas S."/>
            <person name="Hughes K."/>
            <person name="Justo A."/>
            <person name="Karasinski D."/>
            <person name="Kautmanova I."/>
            <person name="Kiss B."/>
            <person name="Kocsube S."/>
            <person name="Kotiranta H."/>
            <person name="LaButti K.M."/>
            <person name="Lechner B.E."/>
            <person name="Liimatainen K."/>
            <person name="Lipzen A."/>
            <person name="Lukacs Z."/>
            <person name="Mihaltcheva S."/>
            <person name="Morgado L.N."/>
            <person name="Niskanen T."/>
            <person name="Noordeloos M.E."/>
            <person name="Ohm R.A."/>
            <person name="Ortiz-Santana B."/>
            <person name="Ovrebo C."/>
            <person name="Racz N."/>
            <person name="Riley R."/>
            <person name="Savchenko A."/>
            <person name="Shiryaev A."/>
            <person name="Soop K."/>
            <person name="Spirin V."/>
            <person name="Szebenyi C."/>
            <person name="Tomsovsky M."/>
            <person name="Tulloss R.E."/>
            <person name="Uehling J."/>
            <person name="Grigoriev I.V."/>
            <person name="Vagvolgyi C."/>
            <person name="Papp T."/>
            <person name="Martin F.M."/>
            <person name="Miettinen O."/>
            <person name="Hibbett D.S."/>
            <person name="Nagy L.G."/>
        </authorList>
    </citation>
    <scope>NUCLEOTIDE SEQUENCE [LARGE SCALE GENOMIC DNA]</scope>
    <source>
        <strain evidence="2 3">CBS 121175</strain>
    </source>
</reference>
<dbReference type="PANTHER" id="PTHR44329">
    <property type="entry name" value="SERINE/THREONINE-PROTEIN KINASE TNNI3K-RELATED"/>
    <property type="match status" value="1"/>
</dbReference>
<dbReference type="InterPro" id="IPR011009">
    <property type="entry name" value="Kinase-like_dom_sf"/>
</dbReference>
<dbReference type="InterPro" id="IPR051681">
    <property type="entry name" value="Ser/Thr_Kinases-Pseudokinases"/>
</dbReference>
<keyword evidence="3" id="KW-1185">Reference proteome</keyword>
<gene>
    <name evidence="2" type="ORF">FA15DRAFT_550012</name>
</gene>
<dbReference type="EMBL" id="ML210549">
    <property type="protein sequence ID" value="TFK17211.1"/>
    <property type="molecule type" value="Genomic_DNA"/>
</dbReference>
<keyword evidence="2" id="KW-0418">Kinase</keyword>
<dbReference type="Proteomes" id="UP000307440">
    <property type="component" value="Unassembled WGS sequence"/>
</dbReference>
<dbReference type="Gene3D" id="1.10.510.10">
    <property type="entry name" value="Transferase(Phosphotransferase) domain 1"/>
    <property type="match status" value="1"/>
</dbReference>
<dbReference type="InterPro" id="IPR000719">
    <property type="entry name" value="Prot_kinase_dom"/>
</dbReference>
<feature type="domain" description="Protein kinase" evidence="1">
    <location>
        <begin position="23"/>
        <end position="228"/>
    </location>
</feature>
<organism evidence="2 3">
    <name type="scientific">Coprinopsis marcescibilis</name>
    <name type="common">Agaric fungus</name>
    <name type="synonym">Psathyrella marcescibilis</name>
    <dbReference type="NCBI Taxonomy" id="230819"/>
    <lineage>
        <taxon>Eukaryota</taxon>
        <taxon>Fungi</taxon>
        <taxon>Dikarya</taxon>
        <taxon>Basidiomycota</taxon>
        <taxon>Agaricomycotina</taxon>
        <taxon>Agaricomycetes</taxon>
        <taxon>Agaricomycetidae</taxon>
        <taxon>Agaricales</taxon>
        <taxon>Agaricineae</taxon>
        <taxon>Psathyrellaceae</taxon>
        <taxon>Coprinopsis</taxon>
    </lineage>
</organism>
<protein>
    <submittedName>
        <fullName evidence="2">Kinase-like protein</fullName>
    </submittedName>
</protein>
<evidence type="ECO:0000313" key="2">
    <source>
        <dbReference type="EMBL" id="TFK17211.1"/>
    </source>
</evidence>
<sequence length="228" mass="25445">SLLKLSKRNTIIPSSLVHANIMVDPDVTSTEGGFCNIHKGIFEGSLVAVKVIRMKKQQLLQAIVTWNQLKHPNVLPFYSVHFWRAFSGSEELLSLLSPWMDNGNSMEYLQRNPKADRFMDVSRGLEYMHGFDPKVIHRDLKGNDILITATGSACIADFGLAKICSESDSPMNTSPIYLLDDTGNLYFVAPEAQYSAKVLLSIASDVYGFGCICYQVCRIVFFVLTLIP</sequence>
<dbReference type="PROSITE" id="PS50011">
    <property type="entry name" value="PROTEIN_KINASE_DOM"/>
    <property type="match status" value="1"/>
</dbReference>
<dbReference type="GO" id="GO:0004674">
    <property type="term" value="F:protein serine/threonine kinase activity"/>
    <property type="evidence" value="ECO:0007669"/>
    <property type="project" value="TreeGrafter"/>
</dbReference>
<evidence type="ECO:0000259" key="1">
    <source>
        <dbReference type="PROSITE" id="PS50011"/>
    </source>
</evidence>
<feature type="non-terminal residue" evidence="2">
    <location>
        <position position="1"/>
    </location>
</feature>